<comment type="caution">
    <text evidence="2">The sequence shown here is derived from an EMBL/GenBank/DDBJ whole genome shotgun (WGS) entry which is preliminary data.</text>
</comment>
<evidence type="ECO:0000256" key="1">
    <source>
        <dbReference type="SAM" id="SignalP"/>
    </source>
</evidence>
<reference evidence="2" key="2">
    <citation type="journal article" date="2021" name="PeerJ">
        <title>Extensive microbial diversity within the chicken gut microbiome revealed by metagenomics and culture.</title>
        <authorList>
            <person name="Gilroy R."/>
            <person name="Ravi A."/>
            <person name="Getino M."/>
            <person name="Pursley I."/>
            <person name="Horton D.L."/>
            <person name="Alikhan N.F."/>
            <person name="Baker D."/>
            <person name="Gharbi K."/>
            <person name="Hall N."/>
            <person name="Watson M."/>
            <person name="Adriaenssens E.M."/>
            <person name="Foster-Nyarko E."/>
            <person name="Jarju S."/>
            <person name="Secka A."/>
            <person name="Antonio M."/>
            <person name="Oren A."/>
            <person name="Chaudhuri R.R."/>
            <person name="La Ragione R."/>
            <person name="Hildebrand F."/>
            <person name="Pallen M.J."/>
        </authorList>
    </citation>
    <scope>NUCLEOTIDE SEQUENCE</scope>
    <source>
        <strain evidence="2">B3-1481</strain>
    </source>
</reference>
<dbReference type="AlphaFoldDB" id="A0A9D9NNM6"/>
<feature type="chain" id="PRO_5039655115" description="DUF3887 domain-containing protein" evidence="1">
    <location>
        <begin position="21"/>
        <end position="145"/>
    </location>
</feature>
<dbReference type="EMBL" id="JADILW010000069">
    <property type="protein sequence ID" value="MBO8480424.1"/>
    <property type="molecule type" value="Genomic_DNA"/>
</dbReference>
<feature type="signal peptide" evidence="1">
    <location>
        <begin position="1"/>
        <end position="20"/>
    </location>
</feature>
<proteinExistence type="predicted"/>
<evidence type="ECO:0008006" key="4">
    <source>
        <dbReference type="Google" id="ProtNLM"/>
    </source>
</evidence>
<dbReference type="PROSITE" id="PS51257">
    <property type="entry name" value="PROKAR_LIPOPROTEIN"/>
    <property type="match status" value="1"/>
</dbReference>
<protein>
    <recommendedName>
        <fullName evidence="4">DUF3887 domain-containing protein</fullName>
    </recommendedName>
</protein>
<accession>A0A9D9NNM6</accession>
<evidence type="ECO:0000313" key="3">
    <source>
        <dbReference type="Proteomes" id="UP000823769"/>
    </source>
</evidence>
<sequence>MRKTVRNLFIAFAAMLGVSACNFDMVDTYTFYDQVYIQTEEEDKANQIEGYFREVIDFDTNQTFHGRQFDAITYGQSIVEQYKVLLDAETIQSFLVEDEAVQYSMWMSGKKTKMVIAQILWTAKGEESGEQGNGSTTTPSAQVVE</sequence>
<reference evidence="2" key="1">
    <citation type="submission" date="2020-10" db="EMBL/GenBank/DDBJ databases">
        <authorList>
            <person name="Gilroy R."/>
        </authorList>
    </citation>
    <scope>NUCLEOTIDE SEQUENCE</scope>
    <source>
        <strain evidence="2">B3-1481</strain>
    </source>
</reference>
<keyword evidence="1" id="KW-0732">Signal</keyword>
<organism evidence="2 3">
    <name type="scientific">Candidatus Cryptobacteroides avistercoris</name>
    <dbReference type="NCBI Taxonomy" id="2840758"/>
    <lineage>
        <taxon>Bacteria</taxon>
        <taxon>Pseudomonadati</taxon>
        <taxon>Bacteroidota</taxon>
        <taxon>Bacteroidia</taxon>
        <taxon>Bacteroidales</taxon>
        <taxon>Candidatus Cryptobacteroides</taxon>
    </lineage>
</organism>
<name>A0A9D9NNM6_9BACT</name>
<dbReference type="Proteomes" id="UP000823769">
    <property type="component" value="Unassembled WGS sequence"/>
</dbReference>
<evidence type="ECO:0000313" key="2">
    <source>
        <dbReference type="EMBL" id="MBO8480424.1"/>
    </source>
</evidence>
<gene>
    <name evidence="2" type="ORF">IAB76_04870</name>
</gene>